<keyword evidence="1" id="KW-1133">Transmembrane helix</keyword>
<name>A0AAI8VH11_9PEZI</name>
<gene>
    <name evidence="2" type="ORF">KHLLAP_LOCUS5228</name>
</gene>
<evidence type="ECO:0000256" key="1">
    <source>
        <dbReference type="SAM" id="Phobius"/>
    </source>
</evidence>
<evidence type="ECO:0000313" key="3">
    <source>
        <dbReference type="Proteomes" id="UP001295740"/>
    </source>
</evidence>
<keyword evidence="1" id="KW-0812">Transmembrane</keyword>
<dbReference type="AlphaFoldDB" id="A0AAI8VH11"/>
<sequence>MLLLFLLTTSLVWTTVLTFFIVRDYRLLLHVARWSTSIYLIVFGIFAAEVLREGLVVNGHAPLHWDVRIAWTSWFVLVACSVFDWRFLVPAVVCPVWFLSFPEKQQFHVMDIGLFTAEIYFQGMLGISAKSA</sequence>
<accession>A0AAI8VH11</accession>
<reference evidence="2" key="1">
    <citation type="submission" date="2023-10" db="EMBL/GenBank/DDBJ databases">
        <authorList>
            <person name="Hackl T."/>
        </authorList>
    </citation>
    <scope>NUCLEOTIDE SEQUENCE</scope>
</reference>
<proteinExistence type="predicted"/>
<protein>
    <submittedName>
        <fullName evidence="2">Uu.00g121540.m01.CDS01</fullName>
    </submittedName>
</protein>
<dbReference type="Proteomes" id="UP001295740">
    <property type="component" value="Unassembled WGS sequence"/>
</dbReference>
<feature type="transmembrane region" description="Helical" evidence="1">
    <location>
        <begin position="72"/>
        <end position="98"/>
    </location>
</feature>
<evidence type="ECO:0000313" key="2">
    <source>
        <dbReference type="EMBL" id="CAJ2504760.1"/>
    </source>
</evidence>
<organism evidence="2 3">
    <name type="scientific">Anthostomella pinea</name>
    <dbReference type="NCBI Taxonomy" id="933095"/>
    <lineage>
        <taxon>Eukaryota</taxon>
        <taxon>Fungi</taxon>
        <taxon>Dikarya</taxon>
        <taxon>Ascomycota</taxon>
        <taxon>Pezizomycotina</taxon>
        <taxon>Sordariomycetes</taxon>
        <taxon>Xylariomycetidae</taxon>
        <taxon>Xylariales</taxon>
        <taxon>Xylariaceae</taxon>
        <taxon>Anthostomella</taxon>
    </lineage>
</organism>
<keyword evidence="1" id="KW-0472">Membrane</keyword>
<keyword evidence="3" id="KW-1185">Reference proteome</keyword>
<feature type="transmembrane region" description="Helical" evidence="1">
    <location>
        <begin position="34"/>
        <end position="51"/>
    </location>
</feature>
<dbReference type="EMBL" id="CAUWAG010000007">
    <property type="protein sequence ID" value="CAJ2504760.1"/>
    <property type="molecule type" value="Genomic_DNA"/>
</dbReference>
<comment type="caution">
    <text evidence="2">The sequence shown here is derived from an EMBL/GenBank/DDBJ whole genome shotgun (WGS) entry which is preliminary data.</text>
</comment>